<dbReference type="NCBIfam" id="TIGR01498">
    <property type="entry name" value="folK"/>
    <property type="match status" value="1"/>
</dbReference>
<feature type="domain" description="7,8-dihydro-6-hydroxymethylpterin-pyrophosphokinase" evidence="13">
    <location>
        <begin position="87"/>
        <end position="98"/>
    </location>
</feature>
<evidence type="ECO:0000256" key="3">
    <source>
        <dbReference type="ARBA" id="ARBA00013253"/>
    </source>
</evidence>
<protein>
    <recommendedName>
        <fullName evidence="4">2-amino-4-hydroxy-6-hydroxymethyldihydropteridine pyrophosphokinase</fullName>
        <ecNumber evidence="3">2.7.6.3</ecNumber>
    </recommendedName>
    <alternativeName>
        <fullName evidence="11">6-hydroxymethyl-7,8-dihydropterin pyrophosphokinase</fullName>
    </alternativeName>
    <alternativeName>
        <fullName evidence="12">7,8-dihydro-6-hydroxymethylpterin-pyrophosphokinase</fullName>
    </alternativeName>
</protein>
<organism evidence="14 15">
    <name type="scientific">Danxiaibacter flavus</name>
    <dbReference type="NCBI Taxonomy" id="3049108"/>
    <lineage>
        <taxon>Bacteria</taxon>
        <taxon>Pseudomonadati</taxon>
        <taxon>Bacteroidota</taxon>
        <taxon>Chitinophagia</taxon>
        <taxon>Chitinophagales</taxon>
        <taxon>Chitinophagaceae</taxon>
        <taxon>Danxiaibacter</taxon>
    </lineage>
</organism>
<keyword evidence="6" id="KW-0547">Nucleotide-binding</keyword>
<accession>A0ABV3ZE13</accession>
<evidence type="ECO:0000313" key="15">
    <source>
        <dbReference type="Proteomes" id="UP001560573"/>
    </source>
</evidence>
<evidence type="ECO:0000256" key="7">
    <source>
        <dbReference type="ARBA" id="ARBA00022777"/>
    </source>
</evidence>
<keyword evidence="5 14" id="KW-0808">Transferase</keyword>
<evidence type="ECO:0000256" key="6">
    <source>
        <dbReference type="ARBA" id="ARBA00022741"/>
    </source>
</evidence>
<gene>
    <name evidence="14" type="primary">folK</name>
    <name evidence="14" type="ORF">QTN47_09665</name>
</gene>
<sequence length="159" mass="18044">MNRAYLLTGGNIGNRMDYLSRAQNLIEQFCGEIVHLSGVYETAAWGLEDQESFYNQVICIDTALEPEALMKQILAIEEQMGRIRTIKMGPRIIDIDILLIDDLIINTPLLTVPHPFLPERKFALTPLNEIAPDLVHPVLNKTISELLQECKDPLNVYKI</sequence>
<dbReference type="PANTHER" id="PTHR43071">
    <property type="entry name" value="2-AMINO-4-HYDROXY-6-HYDROXYMETHYLDIHYDROPTERIDINE PYROPHOSPHOKINASE"/>
    <property type="match status" value="1"/>
</dbReference>
<evidence type="ECO:0000256" key="12">
    <source>
        <dbReference type="ARBA" id="ARBA00033413"/>
    </source>
</evidence>
<keyword evidence="8" id="KW-0067">ATP-binding</keyword>
<evidence type="ECO:0000259" key="13">
    <source>
        <dbReference type="PROSITE" id="PS00794"/>
    </source>
</evidence>
<evidence type="ECO:0000256" key="5">
    <source>
        <dbReference type="ARBA" id="ARBA00022679"/>
    </source>
</evidence>
<dbReference type="Pfam" id="PF01288">
    <property type="entry name" value="HPPK"/>
    <property type="match status" value="1"/>
</dbReference>
<dbReference type="InterPro" id="IPR035907">
    <property type="entry name" value="Hppk_sf"/>
</dbReference>
<dbReference type="PROSITE" id="PS00794">
    <property type="entry name" value="HPPK"/>
    <property type="match status" value="1"/>
</dbReference>
<evidence type="ECO:0000256" key="11">
    <source>
        <dbReference type="ARBA" id="ARBA00029766"/>
    </source>
</evidence>
<comment type="pathway">
    <text evidence="1">Cofactor biosynthesis; tetrahydrofolate biosynthesis; 2-amino-4-hydroxy-6-hydroxymethyl-7,8-dihydropteridine diphosphate from 7,8-dihydroneopterin triphosphate: step 4/4.</text>
</comment>
<dbReference type="SUPFAM" id="SSF55083">
    <property type="entry name" value="6-hydroxymethyl-7,8-dihydropterin pyrophosphokinase, HPPK"/>
    <property type="match status" value="1"/>
</dbReference>
<dbReference type="InterPro" id="IPR000550">
    <property type="entry name" value="Hppk"/>
</dbReference>
<keyword evidence="9" id="KW-0289">Folate biosynthesis</keyword>
<evidence type="ECO:0000313" key="14">
    <source>
        <dbReference type="EMBL" id="MEX6687760.1"/>
    </source>
</evidence>
<dbReference type="Gene3D" id="3.30.70.560">
    <property type="entry name" value="7,8-Dihydro-6-hydroxymethylpterin-pyrophosphokinase HPPK"/>
    <property type="match status" value="1"/>
</dbReference>
<evidence type="ECO:0000256" key="2">
    <source>
        <dbReference type="ARBA" id="ARBA00005810"/>
    </source>
</evidence>
<reference evidence="14 15" key="1">
    <citation type="submission" date="2023-07" db="EMBL/GenBank/DDBJ databases">
        <authorList>
            <person name="Lian W.-H."/>
        </authorList>
    </citation>
    <scope>NUCLEOTIDE SEQUENCE [LARGE SCALE GENOMIC DNA]</scope>
    <source>
        <strain evidence="14 15">SYSU DXS3180</strain>
    </source>
</reference>
<comment type="function">
    <text evidence="10">Catalyzes the transfer of pyrophosphate from adenosine triphosphate (ATP) to 6-hydroxymethyl-7,8-dihydropterin, an enzymatic step in folate biosynthesis pathway.</text>
</comment>
<dbReference type="CDD" id="cd00483">
    <property type="entry name" value="HPPK"/>
    <property type="match status" value="1"/>
</dbReference>
<evidence type="ECO:0000256" key="4">
    <source>
        <dbReference type="ARBA" id="ARBA00016218"/>
    </source>
</evidence>
<dbReference type="EC" id="2.7.6.3" evidence="3"/>
<dbReference type="GO" id="GO:0003848">
    <property type="term" value="F:2-amino-4-hydroxy-6-hydroxymethyldihydropteridine diphosphokinase activity"/>
    <property type="evidence" value="ECO:0007669"/>
    <property type="project" value="UniProtKB-EC"/>
</dbReference>
<keyword evidence="15" id="KW-1185">Reference proteome</keyword>
<dbReference type="Proteomes" id="UP001560573">
    <property type="component" value="Unassembled WGS sequence"/>
</dbReference>
<comment type="similarity">
    <text evidence="2">Belongs to the HPPK family.</text>
</comment>
<evidence type="ECO:0000256" key="10">
    <source>
        <dbReference type="ARBA" id="ARBA00029409"/>
    </source>
</evidence>
<dbReference type="EMBL" id="JAULBC010000002">
    <property type="protein sequence ID" value="MEX6687760.1"/>
    <property type="molecule type" value="Genomic_DNA"/>
</dbReference>
<evidence type="ECO:0000256" key="9">
    <source>
        <dbReference type="ARBA" id="ARBA00022909"/>
    </source>
</evidence>
<name>A0ABV3ZE13_9BACT</name>
<proteinExistence type="inferred from homology"/>
<evidence type="ECO:0000256" key="8">
    <source>
        <dbReference type="ARBA" id="ARBA00022840"/>
    </source>
</evidence>
<dbReference type="RefSeq" id="WP_369329163.1">
    <property type="nucleotide sequence ID" value="NZ_JAULBC010000002.1"/>
</dbReference>
<keyword evidence="7" id="KW-0418">Kinase</keyword>
<dbReference type="PANTHER" id="PTHR43071:SF1">
    <property type="entry name" value="2-AMINO-4-HYDROXY-6-HYDROXYMETHYLDIHYDROPTERIDINE PYROPHOSPHOKINASE"/>
    <property type="match status" value="1"/>
</dbReference>
<evidence type="ECO:0000256" key="1">
    <source>
        <dbReference type="ARBA" id="ARBA00005051"/>
    </source>
</evidence>
<comment type="caution">
    <text evidence="14">The sequence shown here is derived from an EMBL/GenBank/DDBJ whole genome shotgun (WGS) entry which is preliminary data.</text>
</comment>